<dbReference type="Proteomes" id="UP000784294">
    <property type="component" value="Unassembled WGS sequence"/>
</dbReference>
<dbReference type="AlphaFoldDB" id="A0A3S5B5H2"/>
<name>A0A3S5B5H2_9PLAT</name>
<gene>
    <name evidence="1" type="ORF">PXEA_LOCUS30504</name>
</gene>
<comment type="caution">
    <text evidence="1">The sequence shown here is derived from an EMBL/GenBank/DDBJ whole genome shotgun (WGS) entry which is preliminary data.</text>
</comment>
<evidence type="ECO:0000313" key="1">
    <source>
        <dbReference type="EMBL" id="VEL37064.1"/>
    </source>
</evidence>
<accession>A0A3S5B5H2</accession>
<keyword evidence="2" id="KW-1185">Reference proteome</keyword>
<proteinExistence type="predicted"/>
<protein>
    <submittedName>
        <fullName evidence="1">Uncharacterized protein</fullName>
    </submittedName>
</protein>
<dbReference type="EMBL" id="CAAALY010253899">
    <property type="protein sequence ID" value="VEL37064.1"/>
    <property type="molecule type" value="Genomic_DNA"/>
</dbReference>
<reference evidence="1" key="1">
    <citation type="submission" date="2018-11" db="EMBL/GenBank/DDBJ databases">
        <authorList>
            <consortium name="Pathogen Informatics"/>
        </authorList>
    </citation>
    <scope>NUCLEOTIDE SEQUENCE</scope>
</reference>
<evidence type="ECO:0000313" key="2">
    <source>
        <dbReference type="Proteomes" id="UP000784294"/>
    </source>
</evidence>
<organism evidence="1 2">
    <name type="scientific">Protopolystoma xenopodis</name>
    <dbReference type="NCBI Taxonomy" id="117903"/>
    <lineage>
        <taxon>Eukaryota</taxon>
        <taxon>Metazoa</taxon>
        <taxon>Spiralia</taxon>
        <taxon>Lophotrochozoa</taxon>
        <taxon>Platyhelminthes</taxon>
        <taxon>Monogenea</taxon>
        <taxon>Polyopisthocotylea</taxon>
        <taxon>Polystomatidea</taxon>
        <taxon>Polystomatidae</taxon>
        <taxon>Protopolystoma</taxon>
    </lineage>
</organism>
<sequence length="79" mass="9016">MLPWHLTDAPVSSHALCWTWSSAELPFVKATNYSTLTMMTTTPVKSVRVFCQKQWGHQRPENWAGLGQGKSFLEEEYDA</sequence>